<dbReference type="SUPFAM" id="SSF52540">
    <property type="entry name" value="P-loop containing nucleoside triphosphate hydrolases"/>
    <property type="match status" value="1"/>
</dbReference>
<accession>A0A9N9ELZ4</accession>
<dbReference type="InterPro" id="IPR036543">
    <property type="entry name" value="Guanylate-bd_C_sf"/>
</dbReference>
<dbReference type="GO" id="GO:0003924">
    <property type="term" value="F:GTPase activity"/>
    <property type="evidence" value="ECO:0007669"/>
    <property type="project" value="InterPro"/>
</dbReference>
<keyword evidence="3" id="KW-0342">GTP-binding</keyword>
<keyword evidence="5" id="KW-0175">Coiled coil</keyword>
<dbReference type="Proteomes" id="UP000789759">
    <property type="component" value="Unassembled WGS sequence"/>
</dbReference>
<comment type="caution">
    <text evidence="7">The sequence shown here is derived from an EMBL/GenBank/DDBJ whole genome shotgun (WGS) entry which is preliminary data.</text>
</comment>
<dbReference type="InterPro" id="IPR027417">
    <property type="entry name" value="P-loop_NTPase"/>
</dbReference>
<dbReference type="Gene3D" id="1.20.1000.10">
    <property type="entry name" value="Guanylate-binding protein, C-terminal domain"/>
    <property type="match status" value="1"/>
</dbReference>
<evidence type="ECO:0000259" key="6">
    <source>
        <dbReference type="PROSITE" id="PS51715"/>
    </source>
</evidence>
<sequence>MSSNPFSKKIPFCPGKPKQLLNYMCLDNDANNGLILLDEQALRILKRVEEPIAVITVVGSYRRGKSYFANTLLGRHDGFKLGSSVDGCTKGIDIWDTPFLHKGKRVVVIDCEGINDPNQEFPWANKLFILCLAISSTLVYNINGVIGKDDIEKLFLMTKLVSLIQPPNEFQFLPNLVVLLRDFHLDSPPDFVKYFLDRLSNVNNDAAKDIKNFFRNFQVYAIPHPGVRQEAMRNMSTIRTDQLDPIFVTKIEEAVTNIFKNLPPKYLNTSTMTGIAFAEFLEKCVAQINDQENTMLSIPSAYEASIDFAAQKAYEICIERYNEKMNQMNIDESPIPWDKFEEVHSDAFESAHKDFIKQIIGSADQIQSFQKTFYNKITCSKDKFYNKNSIALREHHEKWAHKLWKENDKYSFEEAIELFESIYATEAIPGQEAIQVLNEFKANQYKDSIRHLRTYNALRDKHANEMLERQQIEREHTELLQEETKLRTEIINIKAEHEKIQKQLEEKMETIEKSLLDQGQREQAFEKLNNEYNRLLDKVKEENQVKVNILQNQLDKTTRKKTDILGVVKDIGVAIAPAIATLIFGAILN</sequence>
<dbReference type="GO" id="GO:0005525">
    <property type="term" value="F:GTP binding"/>
    <property type="evidence" value="ECO:0007669"/>
    <property type="project" value="UniProtKB-KW"/>
</dbReference>
<evidence type="ECO:0000256" key="1">
    <source>
        <dbReference type="ARBA" id="ARBA00022741"/>
    </source>
</evidence>
<evidence type="ECO:0000256" key="2">
    <source>
        <dbReference type="ARBA" id="ARBA00022801"/>
    </source>
</evidence>
<evidence type="ECO:0000256" key="4">
    <source>
        <dbReference type="PROSITE-ProRule" id="PRU01052"/>
    </source>
</evidence>
<dbReference type="OrthoDB" id="2135133at2759"/>
<dbReference type="SUPFAM" id="SSF48340">
    <property type="entry name" value="Interferon-induced guanylate-binding protein 1 (GBP1), C-terminal domain"/>
    <property type="match status" value="1"/>
</dbReference>
<comment type="similarity">
    <text evidence="4">Belongs to the TRAFAC class dynamin-like GTPase superfamily. GB1/RHD3 GTPase family.</text>
</comment>
<dbReference type="InterPro" id="IPR015894">
    <property type="entry name" value="Guanylate-bd_N"/>
</dbReference>
<dbReference type="AlphaFoldDB" id="A0A9N9ELZ4"/>
<dbReference type="InterPro" id="IPR030386">
    <property type="entry name" value="G_GB1_RHD3_dom"/>
</dbReference>
<protein>
    <submittedName>
        <fullName evidence="7">23440_t:CDS:1</fullName>
    </submittedName>
</protein>
<evidence type="ECO:0000256" key="5">
    <source>
        <dbReference type="SAM" id="Coils"/>
    </source>
</evidence>
<dbReference type="EMBL" id="CAJVQA010009215">
    <property type="protein sequence ID" value="CAG8682394.1"/>
    <property type="molecule type" value="Genomic_DNA"/>
</dbReference>
<feature type="coiled-coil region" evidence="5">
    <location>
        <begin position="455"/>
        <end position="560"/>
    </location>
</feature>
<dbReference type="Gene3D" id="3.40.50.300">
    <property type="entry name" value="P-loop containing nucleotide triphosphate hydrolases"/>
    <property type="match status" value="1"/>
</dbReference>
<evidence type="ECO:0000256" key="3">
    <source>
        <dbReference type="ARBA" id="ARBA00023134"/>
    </source>
</evidence>
<keyword evidence="1" id="KW-0547">Nucleotide-binding</keyword>
<dbReference type="PANTHER" id="PTHR10751">
    <property type="entry name" value="GUANYLATE BINDING PROTEIN"/>
    <property type="match status" value="1"/>
</dbReference>
<evidence type="ECO:0000313" key="7">
    <source>
        <dbReference type="EMBL" id="CAG8682394.1"/>
    </source>
</evidence>
<gene>
    <name evidence="7" type="ORF">CPELLU_LOCUS10868</name>
</gene>
<name>A0A9N9ELZ4_9GLOM</name>
<keyword evidence="2" id="KW-0378">Hydrolase</keyword>
<proteinExistence type="inferred from homology"/>
<feature type="domain" description="GB1/RHD3-type G" evidence="6">
    <location>
        <begin position="49"/>
        <end position="271"/>
    </location>
</feature>
<organism evidence="7 8">
    <name type="scientific">Cetraspora pellucida</name>
    <dbReference type="NCBI Taxonomy" id="1433469"/>
    <lineage>
        <taxon>Eukaryota</taxon>
        <taxon>Fungi</taxon>
        <taxon>Fungi incertae sedis</taxon>
        <taxon>Mucoromycota</taxon>
        <taxon>Glomeromycotina</taxon>
        <taxon>Glomeromycetes</taxon>
        <taxon>Diversisporales</taxon>
        <taxon>Gigasporaceae</taxon>
        <taxon>Cetraspora</taxon>
    </lineage>
</organism>
<evidence type="ECO:0000313" key="8">
    <source>
        <dbReference type="Proteomes" id="UP000789759"/>
    </source>
</evidence>
<dbReference type="PROSITE" id="PS51715">
    <property type="entry name" value="G_GB1_RHD3"/>
    <property type="match status" value="1"/>
</dbReference>
<dbReference type="Pfam" id="PF02263">
    <property type="entry name" value="GBP"/>
    <property type="match status" value="1"/>
</dbReference>
<reference evidence="7" key="1">
    <citation type="submission" date="2021-06" db="EMBL/GenBank/DDBJ databases">
        <authorList>
            <person name="Kallberg Y."/>
            <person name="Tangrot J."/>
            <person name="Rosling A."/>
        </authorList>
    </citation>
    <scope>NUCLEOTIDE SEQUENCE</scope>
    <source>
        <strain evidence="7">FL966</strain>
    </source>
</reference>
<keyword evidence="8" id="KW-1185">Reference proteome</keyword>